<dbReference type="Gene3D" id="2.60.40.10">
    <property type="entry name" value="Immunoglobulins"/>
    <property type="match status" value="1"/>
</dbReference>
<dbReference type="PANTHER" id="PTHR11860:SF118">
    <property type="entry name" value="CMRF35-LIKE MOLECULE 3-RELATED"/>
    <property type="match status" value="1"/>
</dbReference>
<dbReference type="GO" id="GO:0004888">
    <property type="term" value="F:transmembrane signaling receptor activity"/>
    <property type="evidence" value="ECO:0007669"/>
    <property type="project" value="TreeGrafter"/>
</dbReference>
<evidence type="ECO:0000256" key="2">
    <source>
        <dbReference type="ARBA" id="ARBA00022692"/>
    </source>
</evidence>
<dbReference type="InterPro" id="IPR036179">
    <property type="entry name" value="Ig-like_dom_sf"/>
</dbReference>
<dbReference type="PANTHER" id="PTHR11860">
    <property type="entry name" value="POLYMERIC-IMMUNOGLOBULIN RECEPTOR"/>
    <property type="match status" value="1"/>
</dbReference>
<protein>
    <recommendedName>
        <fullName evidence="7">Immunoglobulin V-set domain-containing protein</fullName>
    </recommendedName>
</protein>
<name>A0A3Q1G8S4_9TELE</name>
<dbReference type="STRING" id="80966.ENSAPOP00000024077"/>
<evidence type="ECO:0000256" key="3">
    <source>
        <dbReference type="ARBA" id="ARBA00023136"/>
    </source>
</evidence>
<dbReference type="InParanoid" id="A0A3Q1G8S4"/>
<keyword evidence="3 4" id="KW-0472">Membrane</keyword>
<reference evidence="5" key="1">
    <citation type="submission" date="2025-08" db="UniProtKB">
        <authorList>
            <consortium name="Ensembl"/>
        </authorList>
    </citation>
    <scope>IDENTIFICATION</scope>
</reference>
<dbReference type="SUPFAM" id="SSF48726">
    <property type="entry name" value="Immunoglobulin"/>
    <property type="match status" value="1"/>
</dbReference>
<accession>A0A3Q1G8S4</accession>
<dbReference type="Proteomes" id="UP000257200">
    <property type="component" value="Unplaced"/>
</dbReference>
<dbReference type="GO" id="GO:0005886">
    <property type="term" value="C:plasma membrane"/>
    <property type="evidence" value="ECO:0007669"/>
    <property type="project" value="TreeGrafter"/>
</dbReference>
<evidence type="ECO:0000256" key="4">
    <source>
        <dbReference type="SAM" id="Phobius"/>
    </source>
</evidence>
<feature type="transmembrane region" description="Helical" evidence="4">
    <location>
        <begin position="109"/>
        <end position="131"/>
    </location>
</feature>
<keyword evidence="4" id="KW-1133">Transmembrane helix</keyword>
<evidence type="ECO:0000256" key="1">
    <source>
        <dbReference type="ARBA" id="ARBA00004370"/>
    </source>
</evidence>
<dbReference type="InterPro" id="IPR013783">
    <property type="entry name" value="Ig-like_fold"/>
</dbReference>
<evidence type="ECO:0000313" key="5">
    <source>
        <dbReference type="Ensembl" id="ENSAPOP00000024077.1"/>
    </source>
</evidence>
<comment type="subcellular location">
    <subcellularLocation>
        <location evidence="1">Membrane</location>
    </subcellularLocation>
</comment>
<dbReference type="AlphaFoldDB" id="A0A3Q1G8S4"/>
<reference evidence="5" key="2">
    <citation type="submission" date="2025-09" db="UniProtKB">
        <authorList>
            <consortium name="Ensembl"/>
        </authorList>
    </citation>
    <scope>IDENTIFICATION</scope>
</reference>
<proteinExistence type="predicted"/>
<keyword evidence="2 4" id="KW-0812">Transmembrane</keyword>
<organism evidence="5 6">
    <name type="scientific">Acanthochromis polyacanthus</name>
    <name type="common">spiny chromis</name>
    <dbReference type="NCBI Taxonomy" id="80966"/>
    <lineage>
        <taxon>Eukaryota</taxon>
        <taxon>Metazoa</taxon>
        <taxon>Chordata</taxon>
        <taxon>Craniata</taxon>
        <taxon>Vertebrata</taxon>
        <taxon>Euteleostomi</taxon>
        <taxon>Actinopterygii</taxon>
        <taxon>Neopterygii</taxon>
        <taxon>Teleostei</taxon>
        <taxon>Neoteleostei</taxon>
        <taxon>Acanthomorphata</taxon>
        <taxon>Ovalentaria</taxon>
        <taxon>Pomacentridae</taxon>
        <taxon>Acanthochromis</taxon>
    </lineage>
</organism>
<evidence type="ECO:0000313" key="6">
    <source>
        <dbReference type="Proteomes" id="UP000257200"/>
    </source>
</evidence>
<dbReference type="Ensembl" id="ENSAPOT00000009659.1">
    <property type="protein sequence ID" value="ENSAPOP00000024077.1"/>
    <property type="gene ID" value="ENSAPOG00000006265.1"/>
</dbReference>
<dbReference type="InterPro" id="IPR050671">
    <property type="entry name" value="CD300_family_receptors"/>
</dbReference>
<evidence type="ECO:0008006" key="7">
    <source>
        <dbReference type="Google" id="ProtNLM"/>
    </source>
</evidence>
<sequence length="151" mass="16700">MIVTVHLRSITANHLSAIALSGIHCEITTVNKVPVKAGDSISVPCLYEQKYEDHVKYLCKGNPWLFCQIVITTNQQPCSERFCISDDTIQRIFTVTINNVTDEDKVFCVTIVIAVTTTLFLALVVVPAACFGCRMIMRSKSTLNSAKTNSL</sequence>
<dbReference type="GeneTree" id="ENSGT00940000176967"/>
<keyword evidence="6" id="KW-1185">Reference proteome</keyword>